<dbReference type="STRING" id="709032.Sulku_1031"/>
<dbReference type="PROSITE" id="PS51318">
    <property type="entry name" value="TAT"/>
    <property type="match status" value="1"/>
</dbReference>
<dbReference type="KEGG" id="sku:Sulku_1031"/>
<proteinExistence type="predicted"/>
<dbReference type="eggNOG" id="COG0446">
    <property type="taxonomic scope" value="Bacteria"/>
</dbReference>
<dbReference type="Pfam" id="PF21706">
    <property type="entry name" value="FCSD_central"/>
    <property type="match status" value="1"/>
</dbReference>
<accession>E4U324</accession>
<dbReference type="RefSeq" id="WP_013459891.1">
    <property type="nucleotide sequence ID" value="NC_014762.1"/>
</dbReference>
<gene>
    <name evidence="3" type="ordered locus">Sulku_1031</name>
</gene>
<dbReference type="PROSITE" id="PS51257">
    <property type="entry name" value="PROKAR_LIPOPROTEIN"/>
    <property type="match status" value="1"/>
</dbReference>
<dbReference type="AlphaFoldDB" id="E4U324"/>
<dbReference type="InterPro" id="IPR052541">
    <property type="entry name" value="SQRD"/>
</dbReference>
<reference evidence="3 4" key="1">
    <citation type="journal article" date="2012" name="Stand. Genomic Sci.">
        <title>Complete genome sequence of the sulfur compounds oxidizing chemolithoautotroph Sulfuricurvum kujiense type strain (YK-1(T)).</title>
        <authorList>
            <person name="Han C."/>
            <person name="Kotsyurbenko O."/>
            <person name="Chertkov O."/>
            <person name="Held B."/>
            <person name="Lapidus A."/>
            <person name="Nolan M."/>
            <person name="Lucas S."/>
            <person name="Hammon N."/>
            <person name="Deshpande S."/>
            <person name="Cheng J.F."/>
            <person name="Tapia R."/>
            <person name="Goodwin L.A."/>
            <person name="Pitluck S."/>
            <person name="Liolios K."/>
            <person name="Pagani I."/>
            <person name="Ivanova N."/>
            <person name="Mavromatis K."/>
            <person name="Mikhailova N."/>
            <person name="Pati A."/>
            <person name="Chen A."/>
            <person name="Palaniappan K."/>
            <person name="Land M."/>
            <person name="Hauser L."/>
            <person name="Chang Y.J."/>
            <person name="Jeffries C.D."/>
            <person name="Brambilla E.M."/>
            <person name="Rohde M."/>
            <person name="Spring S."/>
            <person name="Sikorski J."/>
            <person name="Goker M."/>
            <person name="Woyke T."/>
            <person name="Bristow J."/>
            <person name="Eisen J.A."/>
            <person name="Markowitz V."/>
            <person name="Hugenholtz P."/>
            <person name="Kyrpides N.C."/>
            <person name="Klenk H.P."/>
            <person name="Detter J.C."/>
        </authorList>
    </citation>
    <scope>NUCLEOTIDE SEQUENCE [LARGE SCALE GENOMIC DNA]</scope>
    <source>
        <strain evidence="4">ATCC BAA-921 / DSM 16994 / JCM 11577 / YK-1</strain>
    </source>
</reference>
<dbReference type="GO" id="GO:0016491">
    <property type="term" value="F:oxidoreductase activity"/>
    <property type="evidence" value="ECO:0007669"/>
    <property type="project" value="InterPro"/>
</dbReference>
<feature type="domain" description="Sulfide dehydrogenase [flavocytochrome c] flavoprotein chain central" evidence="2">
    <location>
        <begin position="188"/>
        <end position="283"/>
    </location>
</feature>
<dbReference type="InterPro" id="IPR036188">
    <property type="entry name" value="FAD/NAD-bd_sf"/>
</dbReference>
<evidence type="ECO:0000259" key="1">
    <source>
        <dbReference type="Pfam" id="PF07992"/>
    </source>
</evidence>
<dbReference type="SUPFAM" id="SSF51905">
    <property type="entry name" value="FAD/NAD(P)-binding domain"/>
    <property type="match status" value="2"/>
</dbReference>
<evidence type="ECO:0000259" key="2">
    <source>
        <dbReference type="Pfam" id="PF21706"/>
    </source>
</evidence>
<feature type="domain" description="FAD/NAD(P)-binding" evidence="1">
    <location>
        <begin position="49"/>
        <end position="153"/>
    </location>
</feature>
<dbReference type="Pfam" id="PF07992">
    <property type="entry name" value="Pyr_redox_2"/>
    <property type="match status" value="1"/>
</dbReference>
<evidence type="ECO:0000313" key="4">
    <source>
        <dbReference type="Proteomes" id="UP000008721"/>
    </source>
</evidence>
<name>E4U324_SULKY</name>
<dbReference type="PANTHER" id="PTHR43755:SF1">
    <property type="entry name" value="FAD-DEPENDENT PYRIDINE NUCLEOTIDE-DISULPHIDE OXIDOREDUCTASE"/>
    <property type="match status" value="1"/>
</dbReference>
<dbReference type="Proteomes" id="UP000008721">
    <property type="component" value="Chromosome"/>
</dbReference>
<dbReference type="PANTHER" id="PTHR43755">
    <property type="match status" value="1"/>
</dbReference>
<dbReference type="InterPro" id="IPR023753">
    <property type="entry name" value="FAD/NAD-binding_dom"/>
</dbReference>
<dbReference type="OrthoDB" id="9802771at2"/>
<organism evidence="3 4">
    <name type="scientific">Sulfuricurvum kujiense (strain ATCC BAA-921 / DSM 16994 / JCM 11577 / YK-1)</name>
    <dbReference type="NCBI Taxonomy" id="709032"/>
    <lineage>
        <taxon>Bacteria</taxon>
        <taxon>Pseudomonadati</taxon>
        <taxon>Campylobacterota</taxon>
        <taxon>Epsilonproteobacteria</taxon>
        <taxon>Campylobacterales</taxon>
        <taxon>Sulfurimonadaceae</taxon>
        <taxon>Sulfuricurvum</taxon>
    </lineage>
</organism>
<sequence>MNISRRDLFKFAGLSVAAAAVTGCSTTAFDPLPKGSSQGTSSKMLGKHQVVIIGGGFGGLTVAKELKKIDPSFDVAIIEKNDSFMSCPFSNCNLGGIKGVSLSTLTHDYSQAIENNGYGMLTAVVTGIDREKKVVYTSKGGVGYDILVLAPGIDYNYKGQFPTWSDAKIAKAKRVAPAALMPGGEHVALDRMVKNMEDGDVVITVPAGKYRCPPAPFERASMIANYMKTEGFKGKVIILNETAEVAKGAAFKETWKDLYAGIVDHQDNCKIVDVDFDKKEITYVQTVFANKEDTEGVKTTKTLKYGIFNFIPHNMSSPVIEMSGVATTPDGFKKVKMATSPEKPVSFQTATDANVFAVGDVVGHAIPPSGQSAIWSGKECAKEIAHKLHGKSYSVASALPYKSANVCYSMVNGNPEEAIMVNHEFMVQGPVIGSKGSVPKGDEANNKFRSTGLGKATRDWYKGAMRDLFN</sequence>
<dbReference type="InterPro" id="IPR006311">
    <property type="entry name" value="TAT_signal"/>
</dbReference>
<keyword evidence="4" id="KW-1185">Reference proteome</keyword>
<dbReference type="EMBL" id="CP002355">
    <property type="protein sequence ID" value="ADR33694.1"/>
    <property type="molecule type" value="Genomic_DNA"/>
</dbReference>
<evidence type="ECO:0000313" key="3">
    <source>
        <dbReference type="EMBL" id="ADR33694.1"/>
    </source>
</evidence>
<dbReference type="HOGENOM" id="CLU_030742_0_0_7"/>
<dbReference type="Gene3D" id="3.50.50.60">
    <property type="entry name" value="FAD/NAD(P)-binding domain"/>
    <property type="match status" value="2"/>
</dbReference>
<protein>
    <submittedName>
        <fullName evidence="3">FAD-dependent pyridine nucleotide-disulfide oxidoreductase</fullName>
    </submittedName>
</protein>
<dbReference type="InterPro" id="IPR049386">
    <property type="entry name" value="FCSD_central"/>
</dbReference>